<name>A0AA87ZZJ8_FICCA</name>
<dbReference type="AlphaFoldDB" id="A0AA87ZZJ8"/>
<keyword evidence="3" id="KW-1185">Reference proteome</keyword>
<comment type="caution">
    <text evidence="2">The sequence shown here is derived from an EMBL/GenBank/DDBJ whole genome shotgun (WGS) entry which is preliminary data.</text>
</comment>
<dbReference type="Proteomes" id="UP001187192">
    <property type="component" value="Unassembled WGS sequence"/>
</dbReference>
<sequence>MPSNLPKVSPSLPLSLPAVVATTLCAPRGKQRWGGSRPTPHWGWDRAPPPPNAIQALFFSIVDYRQTQPHLLLRRQSPPFPQTNSRPSPPEPLFAECSPKTQPTHPPLPISRSPSSLSPIAPTLPPPPPSPVLSIWVLSFEK</sequence>
<evidence type="ECO:0000313" key="3">
    <source>
        <dbReference type="Proteomes" id="UP001187192"/>
    </source>
</evidence>
<gene>
    <name evidence="2" type="ORF">TIFTF001_012753</name>
</gene>
<evidence type="ECO:0000313" key="2">
    <source>
        <dbReference type="EMBL" id="GMN43547.1"/>
    </source>
</evidence>
<organism evidence="2 3">
    <name type="scientific">Ficus carica</name>
    <name type="common">Common fig</name>
    <dbReference type="NCBI Taxonomy" id="3494"/>
    <lineage>
        <taxon>Eukaryota</taxon>
        <taxon>Viridiplantae</taxon>
        <taxon>Streptophyta</taxon>
        <taxon>Embryophyta</taxon>
        <taxon>Tracheophyta</taxon>
        <taxon>Spermatophyta</taxon>
        <taxon>Magnoliopsida</taxon>
        <taxon>eudicotyledons</taxon>
        <taxon>Gunneridae</taxon>
        <taxon>Pentapetalae</taxon>
        <taxon>rosids</taxon>
        <taxon>fabids</taxon>
        <taxon>Rosales</taxon>
        <taxon>Moraceae</taxon>
        <taxon>Ficeae</taxon>
        <taxon>Ficus</taxon>
    </lineage>
</organism>
<proteinExistence type="predicted"/>
<protein>
    <submittedName>
        <fullName evidence="2">Uncharacterized protein</fullName>
    </submittedName>
</protein>
<accession>A0AA87ZZJ8</accession>
<evidence type="ECO:0000256" key="1">
    <source>
        <dbReference type="SAM" id="MobiDB-lite"/>
    </source>
</evidence>
<feature type="region of interest" description="Disordered" evidence="1">
    <location>
        <begin position="28"/>
        <end position="47"/>
    </location>
</feature>
<dbReference type="EMBL" id="BTGU01000016">
    <property type="protein sequence ID" value="GMN43547.1"/>
    <property type="molecule type" value="Genomic_DNA"/>
</dbReference>
<feature type="region of interest" description="Disordered" evidence="1">
    <location>
        <begin position="74"/>
        <end position="127"/>
    </location>
</feature>
<feature type="compositionally biased region" description="Low complexity" evidence="1">
    <location>
        <begin position="110"/>
        <end position="121"/>
    </location>
</feature>
<reference evidence="2" key="1">
    <citation type="submission" date="2023-07" db="EMBL/GenBank/DDBJ databases">
        <title>draft genome sequence of fig (Ficus carica).</title>
        <authorList>
            <person name="Takahashi T."/>
            <person name="Nishimura K."/>
        </authorList>
    </citation>
    <scope>NUCLEOTIDE SEQUENCE</scope>
</reference>